<evidence type="ECO:0000256" key="1">
    <source>
        <dbReference type="ARBA" id="ARBA00004370"/>
    </source>
</evidence>
<dbReference type="EMBL" id="MBFS01000245">
    <property type="protein sequence ID" value="PVV03344.1"/>
    <property type="molecule type" value="Genomic_DNA"/>
</dbReference>
<evidence type="ECO:0000256" key="5">
    <source>
        <dbReference type="ARBA" id="ARBA00023136"/>
    </source>
</evidence>
<comment type="similarity">
    <text evidence="2">Belongs to the TMEM14 family.</text>
</comment>
<protein>
    <recommendedName>
        <fullName evidence="9">Transmembrane protein 14</fullName>
    </recommendedName>
</protein>
<proteinExistence type="inferred from homology"/>
<feature type="transmembrane region" description="Helical" evidence="6">
    <location>
        <begin position="80"/>
        <end position="96"/>
    </location>
</feature>
<evidence type="ECO:0000256" key="4">
    <source>
        <dbReference type="ARBA" id="ARBA00022989"/>
    </source>
</evidence>
<comment type="caution">
    <text evidence="7">The sequence shown here is derived from an EMBL/GenBank/DDBJ whole genome shotgun (WGS) entry which is preliminary data.</text>
</comment>
<keyword evidence="8" id="KW-1185">Reference proteome</keyword>
<keyword evidence="3 6" id="KW-0812">Transmembrane</keyword>
<gene>
    <name evidence="7" type="ORF">BB560_002184</name>
</gene>
<evidence type="ECO:0000313" key="8">
    <source>
        <dbReference type="Proteomes" id="UP000245609"/>
    </source>
</evidence>
<evidence type="ECO:0000256" key="6">
    <source>
        <dbReference type="SAM" id="Phobius"/>
    </source>
</evidence>
<dbReference type="AlphaFoldDB" id="A0A2T9ZFG6"/>
<comment type="subcellular location">
    <subcellularLocation>
        <location evidence="1">Membrane</location>
    </subcellularLocation>
</comment>
<evidence type="ECO:0000256" key="3">
    <source>
        <dbReference type="ARBA" id="ARBA00022692"/>
    </source>
</evidence>
<dbReference type="InterPro" id="IPR044890">
    <property type="entry name" value="TMEM14_sf"/>
</dbReference>
<accession>A0A2T9ZFG6</accession>
<evidence type="ECO:0008006" key="9">
    <source>
        <dbReference type="Google" id="ProtNLM"/>
    </source>
</evidence>
<evidence type="ECO:0000313" key="7">
    <source>
        <dbReference type="EMBL" id="PVV03344.1"/>
    </source>
</evidence>
<dbReference type="GO" id="GO:0016020">
    <property type="term" value="C:membrane"/>
    <property type="evidence" value="ECO:0007669"/>
    <property type="project" value="UniProtKB-SubCell"/>
</dbReference>
<reference evidence="7 8" key="1">
    <citation type="journal article" date="2018" name="MBio">
        <title>Comparative Genomics Reveals the Core Gene Toolbox for the Fungus-Insect Symbiosis.</title>
        <authorList>
            <person name="Wang Y."/>
            <person name="Stata M."/>
            <person name="Wang W."/>
            <person name="Stajich J.E."/>
            <person name="White M.M."/>
            <person name="Moncalvo J.M."/>
        </authorList>
    </citation>
    <scope>NUCLEOTIDE SEQUENCE [LARGE SCALE GENOMIC DNA]</scope>
    <source>
        <strain evidence="7 8">SC-DP-2</strain>
    </source>
</reference>
<keyword evidence="4 6" id="KW-1133">Transmembrane helix</keyword>
<dbReference type="Gene3D" id="1.10.10.1740">
    <property type="entry name" value="Transmembrane protein 14-like"/>
    <property type="match status" value="1"/>
</dbReference>
<keyword evidence="5 6" id="KW-0472">Membrane</keyword>
<evidence type="ECO:0000256" key="2">
    <source>
        <dbReference type="ARBA" id="ARBA00007590"/>
    </source>
</evidence>
<dbReference type="Pfam" id="PF03647">
    <property type="entry name" value="Tmemb_14"/>
    <property type="match status" value="1"/>
</dbReference>
<dbReference type="InterPro" id="IPR005349">
    <property type="entry name" value="TMEM14"/>
</dbReference>
<sequence length="106" mass="11281">MSEHVAYTMSATCTLGGIIGYVNSGSRISFIAGASFGALYFLSAQLISNYHKNGYDVAAATSILLAASMIPRALKNFRPVPTTLSILGSATAFYYIKKAVEFRNSA</sequence>
<feature type="transmembrane region" description="Helical" evidence="6">
    <location>
        <begin position="28"/>
        <end position="47"/>
    </location>
</feature>
<organism evidence="7 8">
    <name type="scientific">Smittium megazygosporum</name>
    <dbReference type="NCBI Taxonomy" id="133381"/>
    <lineage>
        <taxon>Eukaryota</taxon>
        <taxon>Fungi</taxon>
        <taxon>Fungi incertae sedis</taxon>
        <taxon>Zoopagomycota</taxon>
        <taxon>Kickxellomycotina</taxon>
        <taxon>Harpellomycetes</taxon>
        <taxon>Harpellales</taxon>
        <taxon>Legeriomycetaceae</taxon>
        <taxon>Smittium</taxon>
    </lineage>
</organism>
<dbReference type="OrthoDB" id="5620at2759"/>
<dbReference type="Proteomes" id="UP000245609">
    <property type="component" value="Unassembled WGS sequence"/>
</dbReference>
<feature type="transmembrane region" description="Helical" evidence="6">
    <location>
        <begin position="5"/>
        <end position="22"/>
    </location>
</feature>
<name>A0A2T9ZFG6_9FUNG</name>
<dbReference type="STRING" id="133381.A0A2T9ZFG6"/>